<dbReference type="InterPro" id="IPR058522">
    <property type="entry name" value="DUF8209"/>
</dbReference>
<dbReference type="InterPro" id="IPR058064">
    <property type="entry name" value="STM2901-like"/>
</dbReference>
<dbReference type="Pfam" id="PF26636">
    <property type="entry name" value="DUF8209"/>
    <property type="match status" value="1"/>
</dbReference>
<evidence type="ECO:0000313" key="1">
    <source>
        <dbReference type="EMBL" id="MDN6881823.1"/>
    </source>
</evidence>
<comment type="caution">
    <text evidence="1">The sequence shown here is derived from an EMBL/GenBank/DDBJ whole genome shotgun (WGS) entry which is preliminary data.</text>
</comment>
<accession>A0ABT8LWY7</accession>
<dbReference type="Proteomes" id="UP001176500">
    <property type="component" value="Unassembled WGS sequence"/>
</dbReference>
<proteinExistence type="predicted"/>
<dbReference type="NCBIfam" id="NF045926">
    <property type="entry name" value="STM2901_fam"/>
    <property type="match status" value="1"/>
</dbReference>
<keyword evidence="2" id="KW-1185">Reference proteome</keyword>
<protein>
    <recommendedName>
        <fullName evidence="3">Phage membrane protein</fullName>
    </recommendedName>
</protein>
<organism evidence="1 2">
    <name type="scientific">Serratia bockelmannii</name>
    <dbReference type="NCBI Taxonomy" id="2703793"/>
    <lineage>
        <taxon>Bacteria</taxon>
        <taxon>Pseudomonadati</taxon>
        <taxon>Pseudomonadota</taxon>
        <taxon>Gammaproteobacteria</taxon>
        <taxon>Enterobacterales</taxon>
        <taxon>Yersiniaceae</taxon>
        <taxon>Serratia</taxon>
    </lineage>
</organism>
<reference evidence="1" key="1">
    <citation type="submission" date="2023-05" db="EMBL/GenBank/DDBJ databases">
        <title>Cannabis rhizosphere genomes.</title>
        <authorList>
            <person name="Goff K.L."/>
        </authorList>
    </citation>
    <scope>NUCLEOTIDE SEQUENCE</scope>
    <source>
        <strain evidence="1">SPPC 2817</strain>
    </source>
</reference>
<dbReference type="EMBL" id="JASMRX010000040">
    <property type="protein sequence ID" value="MDN6881823.1"/>
    <property type="molecule type" value="Genomic_DNA"/>
</dbReference>
<sequence length="153" mass="16639">MDTVEELGGTYFYGGLPNLSAGELYFWIFVDVTAEHFTGTSEVSRDLFAAASIYLGRNTIHVSGKLAGAKPGTSVASKLARKHLKGIYMPFRLPSVVGFPPDMEIIMTKKLSAFVGRAVPVVGWTVAAADVSYITWKATARYNTIARGSDKIW</sequence>
<name>A0ABT8LWY7_9GAMM</name>
<gene>
    <name evidence="1" type="ORF">QO199_24590</name>
</gene>
<dbReference type="RefSeq" id="WP_301481346.1">
    <property type="nucleotide sequence ID" value="NZ_JASMRX010000040.1"/>
</dbReference>
<evidence type="ECO:0000313" key="2">
    <source>
        <dbReference type="Proteomes" id="UP001176500"/>
    </source>
</evidence>
<evidence type="ECO:0008006" key="3">
    <source>
        <dbReference type="Google" id="ProtNLM"/>
    </source>
</evidence>